<feature type="compositionally biased region" description="Basic residues" evidence="1">
    <location>
        <begin position="143"/>
        <end position="153"/>
    </location>
</feature>
<gene>
    <name evidence="3" type="ORF">Tcan_08452</name>
</gene>
<feature type="compositionally biased region" description="Polar residues" evidence="1">
    <location>
        <begin position="435"/>
        <end position="463"/>
    </location>
</feature>
<proteinExistence type="predicted"/>
<organism evidence="3 4">
    <name type="scientific">Toxocara canis</name>
    <name type="common">Canine roundworm</name>
    <dbReference type="NCBI Taxonomy" id="6265"/>
    <lineage>
        <taxon>Eukaryota</taxon>
        <taxon>Metazoa</taxon>
        <taxon>Ecdysozoa</taxon>
        <taxon>Nematoda</taxon>
        <taxon>Chromadorea</taxon>
        <taxon>Rhabditida</taxon>
        <taxon>Spirurina</taxon>
        <taxon>Ascaridomorpha</taxon>
        <taxon>Ascaridoidea</taxon>
        <taxon>Toxocaridae</taxon>
        <taxon>Toxocara</taxon>
    </lineage>
</organism>
<feature type="compositionally biased region" description="Basic and acidic residues" evidence="1">
    <location>
        <begin position="230"/>
        <end position="242"/>
    </location>
</feature>
<feature type="compositionally biased region" description="Basic and acidic residues" evidence="1">
    <location>
        <begin position="251"/>
        <end position="260"/>
    </location>
</feature>
<keyword evidence="2" id="KW-0472">Membrane</keyword>
<evidence type="ECO:0000313" key="4">
    <source>
        <dbReference type="Proteomes" id="UP000031036"/>
    </source>
</evidence>
<dbReference type="EMBL" id="JPKZ01000752">
    <property type="protein sequence ID" value="KHN85634.1"/>
    <property type="molecule type" value="Genomic_DNA"/>
</dbReference>
<feature type="compositionally biased region" description="Polar residues" evidence="1">
    <location>
        <begin position="488"/>
        <end position="503"/>
    </location>
</feature>
<feature type="compositionally biased region" description="Basic and acidic residues" evidence="1">
    <location>
        <begin position="78"/>
        <end position="127"/>
    </location>
</feature>
<accession>A0A0B2VW31</accession>
<dbReference type="AlphaFoldDB" id="A0A0B2VW31"/>
<evidence type="ECO:0000313" key="3">
    <source>
        <dbReference type="EMBL" id="KHN85634.1"/>
    </source>
</evidence>
<sequence>MITTVELDSLLHFYDFEEETITANDDDYSYLFVQLIITALLIYSSILLSTACTRNRSSLKKYGKHKKKSDLNGSSQSVDERLKHSKKNSERDDKKYESECDANTDRRKKFEESEKELQKDSEKERPKAARKTKTQKTCNCPFRNKHRPLRKEKRNADGSESKENFDKRASETERRLLKKAGADAELKETEKDEGKKEFIGKEKKRRQKNESGDMRSTTVYDDFVMSKKIHNVEHRGSKEPLKARHPKKANRTNEPEKDESGWPTSRNSGNNQLQDEIRQWTTNTETKTCWQQLADNKDGLKREQSRWSTSRATDSNFQDEIQRSTANVETDQWKLSKPSRQLVDKENKLDGTRIEWSSHESSMKQSEAQQQEFRSNEPIALSKKQLHRKAEKYPIGRCNKQPNDDTNEIHSGSTQSEITFAKLDGRKEYEASKPPTANNESSRTGNAPKDSVTTNRNLSSTKEFATGPKHHHQVLTIPTEYDDRNVERTQNSFSEQGKMSTKL</sequence>
<keyword evidence="4" id="KW-1185">Reference proteome</keyword>
<dbReference type="Proteomes" id="UP000031036">
    <property type="component" value="Unassembled WGS sequence"/>
</dbReference>
<feature type="compositionally biased region" description="Polar residues" evidence="1">
    <location>
        <begin position="262"/>
        <end position="274"/>
    </location>
</feature>
<comment type="caution">
    <text evidence="3">The sequence shown here is derived from an EMBL/GenBank/DDBJ whole genome shotgun (WGS) entry which is preliminary data.</text>
</comment>
<name>A0A0B2VW31_TOXCA</name>
<evidence type="ECO:0000256" key="2">
    <source>
        <dbReference type="SAM" id="Phobius"/>
    </source>
</evidence>
<feature type="compositionally biased region" description="Basic and acidic residues" evidence="1">
    <location>
        <begin position="342"/>
        <end position="362"/>
    </location>
</feature>
<feature type="compositionally biased region" description="Basic and acidic residues" evidence="1">
    <location>
        <begin position="154"/>
        <end position="201"/>
    </location>
</feature>
<protein>
    <submittedName>
        <fullName evidence="3">Uncharacterized protein</fullName>
    </submittedName>
</protein>
<feature type="compositionally biased region" description="Basic and acidic residues" evidence="1">
    <location>
        <begin position="295"/>
        <end position="305"/>
    </location>
</feature>
<feature type="compositionally biased region" description="Polar residues" evidence="1">
    <location>
        <begin position="306"/>
        <end position="330"/>
    </location>
</feature>
<feature type="compositionally biased region" description="Polar residues" evidence="1">
    <location>
        <begin position="409"/>
        <end position="418"/>
    </location>
</feature>
<reference evidence="3 4" key="1">
    <citation type="submission" date="2014-11" db="EMBL/GenBank/DDBJ databases">
        <title>Genetic blueprint of the zoonotic pathogen Toxocara canis.</title>
        <authorList>
            <person name="Zhu X.-Q."/>
            <person name="Korhonen P.K."/>
            <person name="Cai H."/>
            <person name="Young N.D."/>
            <person name="Nejsum P."/>
            <person name="von Samson-Himmelstjerna G."/>
            <person name="Boag P.R."/>
            <person name="Tan P."/>
            <person name="Li Q."/>
            <person name="Min J."/>
            <person name="Yang Y."/>
            <person name="Wang X."/>
            <person name="Fang X."/>
            <person name="Hall R.S."/>
            <person name="Hofmann A."/>
            <person name="Sternberg P.W."/>
            <person name="Jex A.R."/>
            <person name="Gasser R.B."/>
        </authorList>
    </citation>
    <scope>NUCLEOTIDE SEQUENCE [LARGE SCALE GENOMIC DNA]</scope>
    <source>
        <strain evidence="3">PN_DK_2014</strain>
    </source>
</reference>
<keyword evidence="2" id="KW-0812">Transmembrane</keyword>
<feature type="region of interest" description="Disordered" evidence="1">
    <location>
        <begin position="294"/>
        <end position="503"/>
    </location>
</feature>
<keyword evidence="2" id="KW-1133">Transmembrane helix</keyword>
<feature type="transmembrane region" description="Helical" evidence="2">
    <location>
        <begin position="28"/>
        <end position="51"/>
    </location>
</feature>
<feature type="compositionally biased region" description="Polar residues" evidence="1">
    <location>
        <begin position="363"/>
        <end position="373"/>
    </location>
</feature>
<evidence type="ECO:0000256" key="1">
    <source>
        <dbReference type="SAM" id="MobiDB-lite"/>
    </source>
</evidence>
<feature type="region of interest" description="Disordered" evidence="1">
    <location>
        <begin position="62"/>
        <end position="274"/>
    </location>
</feature>